<gene>
    <name evidence="5" type="ORF">GCM10022247_33840</name>
</gene>
<accession>A0ABP7SA11</accession>
<evidence type="ECO:0000256" key="1">
    <source>
        <dbReference type="ARBA" id="ARBA00009013"/>
    </source>
</evidence>
<dbReference type="Pfam" id="PF01740">
    <property type="entry name" value="STAS"/>
    <property type="match status" value="1"/>
</dbReference>
<dbReference type="Proteomes" id="UP001501747">
    <property type="component" value="Unassembled WGS sequence"/>
</dbReference>
<feature type="domain" description="STAS" evidence="4">
    <location>
        <begin position="23"/>
        <end position="132"/>
    </location>
</feature>
<evidence type="ECO:0000259" key="4">
    <source>
        <dbReference type="PROSITE" id="PS50801"/>
    </source>
</evidence>
<dbReference type="PANTHER" id="PTHR33495">
    <property type="entry name" value="ANTI-SIGMA FACTOR ANTAGONIST TM_1081-RELATED-RELATED"/>
    <property type="match status" value="1"/>
</dbReference>
<dbReference type="SUPFAM" id="SSF52091">
    <property type="entry name" value="SpoIIaa-like"/>
    <property type="match status" value="1"/>
</dbReference>
<comment type="caution">
    <text evidence="5">The sequence shown here is derived from an EMBL/GenBank/DDBJ whole genome shotgun (WGS) entry which is preliminary data.</text>
</comment>
<dbReference type="InterPro" id="IPR002645">
    <property type="entry name" value="STAS_dom"/>
</dbReference>
<evidence type="ECO:0000256" key="2">
    <source>
        <dbReference type="RuleBase" id="RU003749"/>
    </source>
</evidence>
<organism evidence="5 6">
    <name type="scientific">Allokutzneria multivorans</name>
    <dbReference type="NCBI Taxonomy" id="1142134"/>
    <lineage>
        <taxon>Bacteria</taxon>
        <taxon>Bacillati</taxon>
        <taxon>Actinomycetota</taxon>
        <taxon>Actinomycetes</taxon>
        <taxon>Pseudonocardiales</taxon>
        <taxon>Pseudonocardiaceae</taxon>
        <taxon>Allokutzneria</taxon>
    </lineage>
</organism>
<feature type="compositionally biased region" description="Basic and acidic residues" evidence="3">
    <location>
        <begin position="1"/>
        <end position="13"/>
    </location>
</feature>
<dbReference type="Gene3D" id="3.30.750.24">
    <property type="entry name" value="STAS domain"/>
    <property type="match status" value="1"/>
</dbReference>
<dbReference type="PROSITE" id="PS50801">
    <property type="entry name" value="STAS"/>
    <property type="match status" value="1"/>
</dbReference>
<dbReference type="InterPro" id="IPR003658">
    <property type="entry name" value="Anti-sigma_ant"/>
</dbReference>
<evidence type="ECO:0000313" key="6">
    <source>
        <dbReference type="Proteomes" id="UP001501747"/>
    </source>
</evidence>
<evidence type="ECO:0000313" key="5">
    <source>
        <dbReference type="EMBL" id="GAA4008853.1"/>
    </source>
</evidence>
<dbReference type="CDD" id="cd07043">
    <property type="entry name" value="STAS_anti-anti-sigma_factors"/>
    <property type="match status" value="1"/>
</dbReference>
<keyword evidence="6" id="KW-1185">Reference proteome</keyword>
<evidence type="ECO:0000256" key="3">
    <source>
        <dbReference type="SAM" id="MobiDB-lite"/>
    </source>
</evidence>
<dbReference type="NCBIfam" id="TIGR00377">
    <property type="entry name" value="ant_ant_sig"/>
    <property type="match status" value="1"/>
</dbReference>
<protein>
    <recommendedName>
        <fullName evidence="2">Anti-sigma factor antagonist</fullName>
    </recommendedName>
</protein>
<dbReference type="PANTHER" id="PTHR33495:SF2">
    <property type="entry name" value="ANTI-SIGMA FACTOR ANTAGONIST TM_1081-RELATED"/>
    <property type="match status" value="1"/>
</dbReference>
<feature type="region of interest" description="Disordered" evidence="3">
    <location>
        <begin position="1"/>
        <end position="20"/>
    </location>
</feature>
<name>A0ABP7SA11_9PSEU</name>
<dbReference type="InterPro" id="IPR036513">
    <property type="entry name" value="STAS_dom_sf"/>
</dbReference>
<dbReference type="EMBL" id="BAABAL010000009">
    <property type="protein sequence ID" value="GAA4008853.1"/>
    <property type="molecule type" value="Genomic_DNA"/>
</dbReference>
<sequence>MTWHADRQARGEGEDGPDASDLIQLSVRPLPGGAVVHVRGEIDMLSAAPLRQECAGQLDRSEALLVLDLSEVTFLGSSGLSVLAEAAELAKARNTRLRLVYQGPIVGNPLAVTGMDAEFDSYDTVDRALADQS</sequence>
<dbReference type="RefSeq" id="WP_344875748.1">
    <property type="nucleotide sequence ID" value="NZ_BAABAL010000009.1"/>
</dbReference>
<comment type="similarity">
    <text evidence="1 2">Belongs to the anti-sigma-factor antagonist family.</text>
</comment>
<proteinExistence type="inferred from homology"/>
<reference evidence="6" key="1">
    <citation type="journal article" date="2019" name="Int. J. Syst. Evol. Microbiol.">
        <title>The Global Catalogue of Microorganisms (GCM) 10K type strain sequencing project: providing services to taxonomists for standard genome sequencing and annotation.</title>
        <authorList>
            <consortium name="The Broad Institute Genomics Platform"/>
            <consortium name="The Broad Institute Genome Sequencing Center for Infectious Disease"/>
            <person name="Wu L."/>
            <person name="Ma J."/>
        </authorList>
    </citation>
    <scope>NUCLEOTIDE SEQUENCE [LARGE SCALE GENOMIC DNA]</scope>
    <source>
        <strain evidence="6">JCM 17342</strain>
    </source>
</reference>